<dbReference type="InterPro" id="IPR023534">
    <property type="entry name" value="Rof/RNase_P-like"/>
</dbReference>
<evidence type="ECO:0000256" key="5">
    <source>
        <dbReference type="ARBA" id="ARBA00022490"/>
    </source>
</evidence>
<proteinExistence type="inferred from homology"/>
<dbReference type="AlphaFoldDB" id="A0A443SB34"/>
<comment type="caution">
    <text evidence="11">The sequence shown here is derived from an EMBL/GenBank/DDBJ whole genome shotgun (WGS) entry which is preliminary data.</text>
</comment>
<comment type="function">
    <text evidence="1">Component of ribonuclease P, a ribonucleoprotein complex that generates mature tRNA molecules by cleaving their 5'-ends.</text>
</comment>
<dbReference type="GO" id="GO:0006364">
    <property type="term" value="P:rRNA processing"/>
    <property type="evidence" value="ECO:0007669"/>
    <property type="project" value="TreeGrafter"/>
</dbReference>
<comment type="similarity">
    <text evidence="3">Belongs to the eukaryotic/archaeal RNase P protein component 1 family.</text>
</comment>
<dbReference type="SUPFAM" id="SSF101744">
    <property type="entry name" value="Rof/RNase P subunit-like"/>
    <property type="match status" value="1"/>
</dbReference>
<dbReference type="EMBL" id="NCKV01004477">
    <property type="protein sequence ID" value="RWS24732.1"/>
    <property type="molecule type" value="Genomic_DNA"/>
</dbReference>
<protein>
    <recommendedName>
        <fullName evidence="4">Ribonuclease P protein subunit p29</fullName>
    </recommendedName>
</protein>
<keyword evidence="7" id="KW-0540">Nuclease</keyword>
<dbReference type="GO" id="GO:0030677">
    <property type="term" value="C:ribonuclease P complex"/>
    <property type="evidence" value="ECO:0007669"/>
    <property type="project" value="InterPro"/>
</dbReference>
<keyword evidence="5" id="KW-0963">Cytoplasm</keyword>
<dbReference type="Gene3D" id="2.30.30.210">
    <property type="entry name" value="Ribonuclease P/MRP, subunit p29"/>
    <property type="match status" value="1"/>
</dbReference>
<sequence length="269" mass="31081">MLRHSGKNSALFCVYSSVMTDEKTAVVGDQSLPLQVLQVADLIDVNFDVNSHGVCESFMQQNVPEKDLSDEFRHITYSLRDTRNVYSQKKATKLKKNAVKHLNSKRRKQLFDIRQCEDLKFTDFVEIHHIWNNYMNSILCDLKTGSSEVKLLKCDYHGAYFIVSVSRNPSLIGVKGIVVQETKHTFRLINQRNKIVVVPKNGTMFAFKLNNHLFKLNGSHFKMSPHFRSKVKLKSKQTFDDFFDYKMLSIYGVCMEIISLNVTKILKIC</sequence>
<organism evidence="11 12">
    <name type="scientific">Leptotrombidium deliense</name>
    <dbReference type="NCBI Taxonomy" id="299467"/>
    <lineage>
        <taxon>Eukaryota</taxon>
        <taxon>Metazoa</taxon>
        <taxon>Ecdysozoa</taxon>
        <taxon>Arthropoda</taxon>
        <taxon>Chelicerata</taxon>
        <taxon>Arachnida</taxon>
        <taxon>Acari</taxon>
        <taxon>Acariformes</taxon>
        <taxon>Trombidiformes</taxon>
        <taxon>Prostigmata</taxon>
        <taxon>Anystina</taxon>
        <taxon>Parasitengona</taxon>
        <taxon>Trombiculoidea</taxon>
        <taxon>Trombiculidae</taxon>
        <taxon>Leptotrombidium</taxon>
    </lineage>
</organism>
<dbReference type="PANTHER" id="PTHR13348">
    <property type="entry name" value="RIBONUCLEASE P SUBUNIT P29"/>
    <property type="match status" value="1"/>
</dbReference>
<dbReference type="GO" id="GO:0004519">
    <property type="term" value="F:endonuclease activity"/>
    <property type="evidence" value="ECO:0007669"/>
    <property type="project" value="UniProtKB-KW"/>
</dbReference>
<evidence type="ECO:0000313" key="11">
    <source>
        <dbReference type="EMBL" id="RWS24732.1"/>
    </source>
</evidence>
<dbReference type="Pfam" id="PF01868">
    <property type="entry name" value="RNase_P-MRP_p29"/>
    <property type="match status" value="1"/>
</dbReference>
<dbReference type="PANTHER" id="PTHR13348:SF0">
    <property type="entry name" value="RIBONUCLEASE P PROTEIN SUBUNIT P29"/>
    <property type="match status" value="1"/>
</dbReference>
<evidence type="ECO:0000256" key="1">
    <source>
        <dbReference type="ARBA" id="ARBA00002435"/>
    </source>
</evidence>
<dbReference type="GO" id="GO:0000172">
    <property type="term" value="C:ribonuclease MRP complex"/>
    <property type="evidence" value="ECO:0007669"/>
    <property type="project" value="InterPro"/>
</dbReference>
<dbReference type="GO" id="GO:0033204">
    <property type="term" value="F:ribonuclease P RNA binding"/>
    <property type="evidence" value="ECO:0007669"/>
    <property type="project" value="InterPro"/>
</dbReference>
<evidence type="ECO:0000256" key="7">
    <source>
        <dbReference type="ARBA" id="ARBA00022722"/>
    </source>
</evidence>
<dbReference type="GO" id="GO:0016787">
    <property type="term" value="F:hydrolase activity"/>
    <property type="evidence" value="ECO:0007669"/>
    <property type="project" value="UniProtKB-KW"/>
</dbReference>
<dbReference type="GO" id="GO:0001682">
    <property type="term" value="P:tRNA 5'-leader removal"/>
    <property type="evidence" value="ECO:0007669"/>
    <property type="project" value="InterPro"/>
</dbReference>
<accession>A0A443SB34</accession>
<name>A0A443SB34_9ACAR</name>
<dbReference type="SMART" id="SM00538">
    <property type="entry name" value="POP4"/>
    <property type="match status" value="1"/>
</dbReference>
<comment type="subunit">
    <text evidence="10">Component of nuclear RNase P and RNase MRP ribonucleoproteins. RNase P consists of a catalytic RNA moiety and 10 different protein chains; POP1, POP4, POP5, POP7, RPP14, RPP21, RPP25, RPP30, RPP38 and RPP40. Within the RNase P complex, POP1, POP7 and RPP25 form the 'finger' subcomplex, POP5, RPP14, RPP40 and homodimeric RPP30 form the 'palm' subcomplex, and RPP21, POP4 and RPP38 form the 'wrist' subcomplex. All subunits of the RNase P complex interact with the catalytic RNA. Several subunits of RNase P are also part of the RNase MRP complex. RNase MRP consists of a catalytic RNA moiety and about 8 protein subunits; POP1, POP7, RPP25, RPP30, RPP38, RPP40 and possibly also POP4 and POP5.</text>
</comment>
<dbReference type="InterPro" id="IPR016848">
    <property type="entry name" value="RNase_P/MRP_Rpp29-subunit"/>
</dbReference>
<evidence type="ECO:0000256" key="3">
    <source>
        <dbReference type="ARBA" id="ARBA00006181"/>
    </source>
</evidence>
<evidence type="ECO:0000256" key="8">
    <source>
        <dbReference type="ARBA" id="ARBA00022759"/>
    </source>
</evidence>
<reference evidence="11 12" key="1">
    <citation type="journal article" date="2018" name="Gigascience">
        <title>Genomes of trombidid mites reveal novel predicted allergens and laterally-transferred genes associated with secondary metabolism.</title>
        <authorList>
            <person name="Dong X."/>
            <person name="Chaisiri K."/>
            <person name="Xia D."/>
            <person name="Armstrong S.D."/>
            <person name="Fang Y."/>
            <person name="Donnelly M.J."/>
            <person name="Kadowaki T."/>
            <person name="McGarry J.W."/>
            <person name="Darby A.C."/>
            <person name="Makepeace B.L."/>
        </authorList>
    </citation>
    <scope>NUCLEOTIDE SEQUENCE [LARGE SCALE GENOMIC DNA]</scope>
    <source>
        <strain evidence="11">UoL-UT</strain>
    </source>
</reference>
<keyword evidence="9" id="KW-0378">Hydrolase</keyword>
<dbReference type="InterPro" id="IPR023538">
    <property type="entry name" value="RNP1"/>
</dbReference>
<evidence type="ECO:0000256" key="2">
    <source>
        <dbReference type="ARBA" id="ARBA00004123"/>
    </source>
</evidence>
<dbReference type="OrthoDB" id="124041at2759"/>
<dbReference type="GO" id="GO:0005634">
    <property type="term" value="C:nucleus"/>
    <property type="evidence" value="ECO:0007669"/>
    <property type="project" value="UniProtKB-SubCell"/>
</dbReference>
<evidence type="ECO:0000256" key="9">
    <source>
        <dbReference type="ARBA" id="ARBA00022801"/>
    </source>
</evidence>
<comment type="subcellular location">
    <subcellularLocation>
        <location evidence="2">Nucleus</location>
    </subcellularLocation>
</comment>
<evidence type="ECO:0000313" key="12">
    <source>
        <dbReference type="Proteomes" id="UP000288716"/>
    </source>
</evidence>
<dbReference type="InterPro" id="IPR036980">
    <property type="entry name" value="RNase_P/MRP_Rpp29_sf"/>
</dbReference>
<dbReference type="Proteomes" id="UP000288716">
    <property type="component" value="Unassembled WGS sequence"/>
</dbReference>
<keyword evidence="12" id="KW-1185">Reference proteome</keyword>
<evidence type="ECO:0000256" key="4">
    <source>
        <dbReference type="ARBA" id="ARBA00016225"/>
    </source>
</evidence>
<evidence type="ECO:0000256" key="10">
    <source>
        <dbReference type="ARBA" id="ARBA00046486"/>
    </source>
</evidence>
<dbReference type="HAMAP" id="MF_00754">
    <property type="entry name" value="RNase_P_1"/>
    <property type="match status" value="1"/>
</dbReference>
<evidence type="ECO:0000256" key="6">
    <source>
        <dbReference type="ARBA" id="ARBA00022694"/>
    </source>
</evidence>
<dbReference type="InterPro" id="IPR002730">
    <property type="entry name" value="Rpp29/RNP1"/>
</dbReference>
<dbReference type="STRING" id="299467.A0A443SB34"/>
<gene>
    <name evidence="11" type="ORF">B4U80_07775</name>
</gene>
<dbReference type="VEuPathDB" id="VectorBase:LDEU007310"/>
<keyword evidence="8" id="KW-0255">Endonuclease</keyword>
<keyword evidence="6" id="KW-0819">tRNA processing</keyword>